<evidence type="ECO:0000313" key="1">
    <source>
        <dbReference type="EMBL" id="KAE8685398.1"/>
    </source>
</evidence>
<proteinExistence type="predicted"/>
<dbReference type="Gene3D" id="3.90.25.10">
    <property type="entry name" value="UDP-galactose 4-epimerase, domain 1"/>
    <property type="match status" value="1"/>
</dbReference>
<dbReference type="AlphaFoldDB" id="A0A6A2Z0K1"/>
<organism evidence="1 2">
    <name type="scientific">Hibiscus syriacus</name>
    <name type="common">Rose of Sharon</name>
    <dbReference type="NCBI Taxonomy" id="106335"/>
    <lineage>
        <taxon>Eukaryota</taxon>
        <taxon>Viridiplantae</taxon>
        <taxon>Streptophyta</taxon>
        <taxon>Embryophyta</taxon>
        <taxon>Tracheophyta</taxon>
        <taxon>Spermatophyta</taxon>
        <taxon>Magnoliopsida</taxon>
        <taxon>eudicotyledons</taxon>
        <taxon>Gunneridae</taxon>
        <taxon>Pentapetalae</taxon>
        <taxon>rosids</taxon>
        <taxon>malvids</taxon>
        <taxon>Malvales</taxon>
        <taxon>Malvaceae</taxon>
        <taxon>Malvoideae</taxon>
        <taxon>Hibiscus</taxon>
    </lineage>
</organism>
<evidence type="ECO:0000313" key="2">
    <source>
        <dbReference type="Proteomes" id="UP000436088"/>
    </source>
</evidence>
<gene>
    <name evidence="1" type="ORF">F3Y22_tig00111098pilonHSYRG00056</name>
</gene>
<protein>
    <submittedName>
        <fullName evidence="1">Uncharacterized protein</fullName>
    </submittedName>
</protein>
<dbReference type="EMBL" id="VEPZ02001232">
    <property type="protein sequence ID" value="KAE8685398.1"/>
    <property type="molecule type" value="Genomic_DNA"/>
</dbReference>
<comment type="caution">
    <text evidence="1">The sequence shown here is derived from an EMBL/GenBank/DDBJ whole genome shotgun (WGS) entry which is preliminary data.</text>
</comment>
<name>A0A6A2Z0K1_HIBSY</name>
<dbReference type="PANTHER" id="PTHR43349:SF40">
    <property type="entry name" value="PHENYLCOUMARAN BENZYLIC ETHER REDUCTASE-LIKE PROTEIN FI1"/>
    <property type="match status" value="1"/>
</dbReference>
<keyword evidence="2" id="KW-1185">Reference proteome</keyword>
<dbReference type="Proteomes" id="UP000436088">
    <property type="component" value="Unassembled WGS sequence"/>
</dbReference>
<sequence length="78" mass="8875">MCVAGVALLETFDEAWQQLKRQRGESPVPRNFILSFSHPMFVKGKATNFNIEACSGLVSELYPEVKYTTVDEYPDQFV</sequence>
<dbReference type="InterPro" id="IPR050608">
    <property type="entry name" value="NmrA-type/Isoflavone_red_sf"/>
</dbReference>
<dbReference type="PANTHER" id="PTHR43349">
    <property type="entry name" value="PINORESINOL REDUCTASE-RELATED"/>
    <property type="match status" value="1"/>
</dbReference>
<reference evidence="1" key="1">
    <citation type="submission" date="2019-09" db="EMBL/GenBank/DDBJ databases">
        <title>Draft genome information of white flower Hibiscus syriacus.</title>
        <authorList>
            <person name="Kim Y.-M."/>
        </authorList>
    </citation>
    <scope>NUCLEOTIDE SEQUENCE [LARGE SCALE GENOMIC DNA]</scope>
    <source>
        <strain evidence="1">YM2019G1</strain>
    </source>
</reference>
<accession>A0A6A2Z0K1</accession>